<keyword evidence="2" id="KW-1185">Reference proteome</keyword>
<evidence type="ECO:0000313" key="2">
    <source>
        <dbReference type="Proteomes" id="UP001055879"/>
    </source>
</evidence>
<name>A0ACB9FQC0_ARCLA</name>
<reference evidence="1 2" key="2">
    <citation type="journal article" date="2022" name="Mol. Ecol. Resour.">
        <title>The genomes of chicory, endive, great burdock and yacon provide insights into Asteraceae paleo-polyploidization history and plant inulin production.</title>
        <authorList>
            <person name="Fan W."/>
            <person name="Wang S."/>
            <person name="Wang H."/>
            <person name="Wang A."/>
            <person name="Jiang F."/>
            <person name="Liu H."/>
            <person name="Zhao H."/>
            <person name="Xu D."/>
            <person name="Zhang Y."/>
        </authorList>
    </citation>
    <scope>NUCLEOTIDE SEQUENCE [LARGE SCALE GENOMIC DNA]</scope>
    <source>
        <strain evidence="2">cv. Niubang</strain>
    </source>
</reference>
<proteinExistence type="predicted"/>
<accession>A0ACB9FQC0</accession>
<evidence type="ECO:0000313" key="1">
    <source>
        <dbReference type="EMBL" id="KAI3773005.1"/>
    </source>
</evidence>
<organism evidence="1 2">
    <name type="scientific">Arctium lappa</name>
    <name type="common">Greater burdock</name>
    <name type="synonym">Lappa major</name>
    <dbReference type="NCBI Taxonomy" id="4217"/>
    <lineage>
        <taxon>Eukaryota</taxon>
        <taxon>Viridiplantae</taxon>
        <taxon>Streptophyta</taxon>
        <taxon>Embryophyta</taxon>
        <taxon>Tracheophyta</taxon>
        <taxon>Spermatophyta</taxon>
        <taxon>Magnoliopsida</taxon>
        <taxon>eudicotyledons</taxon>
        <taxon>Gunneridae</taxon>
        <taxon>Pentapetalae</taxon>
        <taxon>asterids</taxon>
        <taxon>campanulids</taxon>
        <taxon>Asterales</taxon>
        <taxon>Asteraceae</taxon>
        <taxon>Carduoideae</taxon>
        <taxon>Cardueae</taxon>
        <taxon>Arctiinae</taxon>
        <taxon>Arctium</taxon>
    </lineage>
</organism>
<protein>
    <submittedName>
        <fullName evidence="1">Uncharacterized protein</fullName>
    </submittedName>
</protein>
<gene>
    <name evidence="1" type="ORF">L6452_04201</name>
</gene>
<sequence>MERSEIKEEDVVDEVEPGSSEVVLANGVKVNTEGDSIVEKTVVVVAKTVVVVVVAKTDDEDEDEAPSTSLPLWLLHIYPLLLVSTIRQLCLMIGTVGTGFESSTTCPCPFSSTGGIELVVTGLIKKEVDYERKENGSVVKTALDDVETVSTVDLKSDADPVTEVLDKTVSTVDLQGDAAPMTEVLDKVVADEAVPAADILYVSRLIKRVHILIV</sequence>
<reference evidence="2" key="1">
    <citation type="journal article" date="2022" name="Mol. Ecol. Resour.">
        <title>The genomes of chicory, endive, great burdock and yacon provide insights into Asteraceae palaeo-polyploidization history and plant inulin production.</title>
        <authorList>
            <person name="Fan W."/>
            <person name="Wang S."/>
            <person name="Wang H."/>
            <person name="Wang A."/>
            <person name="Jiang F."/>
            <person name="Liu H."/>
            <person name="Zhao H."/>
            <person name="Xu D."/>
            <person name="Zhang Y."/>
        </authorList>
    </citation>
    <scope>NUCLEOTIDE SEQUENCE [LARGE SCALE GENOMIC DNA]</scope>
    <source>
        <strain evidence="2">cv. Niubang</strain>
    </source>
</reference>
<dbReference type="EMBL" id="CM042047">
    <property type="protein sequence ID" value="KAI3773005.1"/>
    <property type="molecule type" value="Genomic_DNA"/>
</dbReference>
<dbReference type="Proteomes" id="UP001055879">
    <property type="component" value="Linkage Group LG01"/>
</dbReference>
<comment type="caution">
    <text evidence="1">The sequence shown here is derived from an EMBL/GenBank/DDBJ whole genome shotgun (WGS) entry which is preliminary data.</text>
</comment>